<keyword evidence="3" id="KW-1185">Reference proteome</keyword>
<dbReference type="EMBL" id="JAAIJQ010000005">
    <property type="protein sequence ID" value="NEV60858.1"/>
    <property type="molecule type" value="Genomic_DNA"/>
</dbReference>
<proteinExistence type="predicted"/>
<accession>A0A6M0JTN8</accession>
<dbReference type="InterPro" id="IPR016450">
    <property type="entry name" value="UCP005522"/>
</dbReference>
<evidence type="ECO:0000313" key="2">
    <source>
        <dbReference type="EMBL" id="NEV60858.1"/>
    </source>
</evidence>
<dbReference type="RefSeq" id="WP_164450901.1">
    <property type="nucleotide sequence ID" value="NZ_JAAIJQ010000005.1"/>
</dbReference>
<organism evidence="2 3">
    <name type="scientific">Thiorhodococcus minor</name>
    <dbReference type="NCBI Taxonomy" id="57489"/>
    <lineage>
        <taxon>Bacteria</taxon>
        <taxon>Pseudomonadati</taxon>
        <taxon>Pseudomonadota</taxon>
        <taxon>Gammaproteobacteria</taxon>
        <taxon>Chromatiales</taxon>
        <taxon>Chromatiaceae</taxon>
        <taxon>Thiorhodococcus</taxon>
    </lineage>
</organism>
<sequence length="490" mass="55361">MFRQFQANGGGQLLDHSEGPAMAFHEFYRDDFRPRDHYLAMWEHIQGIGQQGLARKARDAQLALHNEGVTFTLYSGKDKGIERVWPLDILPRIIPAREWQPIEAGLKQRVCALNLFLKDLYHGQQILKDGVVPPELIYRGKDLCREIMDVDPPGDIYLHISGVDLIRDEDGRYLVLEDNLRTPSGVSYMIENRVIQRRLLPELFSNYRVRRVEHYPEHLLQALRYLSPRGPDAAVVVVLTPGLFNAAYFEHSFLAREMGVELAEGRDLVCKNDKVYLKTTLGLRQVDVIYRRIDDEYLDPLVFRADSVLGAAGLINAWRAGNVALVNAPGTGIADDKAVYAYVPDIIRYYLGETPILPSVPTYQMTDHQDRTYVLDNMEKMVIKAVAESGGYGMLMGPDSTAAQRDQFAKKIVAAPRHYIAQPVVQISRHLCYLDAELESRHLDLRPFCIYGRDIEVVPGGLTRVAMRRGSLVVNSSQGGGSKDTWVLAD</sequence>
<dbReference type="Proteomes" id="UP000483379">
    <property type="component" value="Unassembled WGS sequence"/>
</dbReference>
<name>A0A6M0JTN8_9GAMM</name>
<gene>
    <name evidence="2" type="ORF">G3446_02925</name>
</gene>
<protein>
    <submittedName>
        <fullName evidence="2">Circularly permuted type 2 ATP-grasp protein</fullName>
    </submittedName>
</protein>
<dbReference type="AlphaFoldDB" id="A0A6M0JTN8"/>
<dbReference type="Gene3D" id="3.40.50.11290">
    <property type="match status" value="1"/>
</dbReference>
<dbReference type="PIRSF" id="PIRSF005522">
    <property type="entry name" value="UCP005522"/>
    <property type="match status" value="1"/>
</dbReference>
<dbReference type="PANTHER" id="PTHR34595">
    <property type="entry name" value="BLR5612 PROTEIN"/>
    <property type="match status" value="1"/>
</dbReference>
<feature type="domain" description="Circularly permuted ATP-grasp type 2" evidence="1">
    <location>
        <begin position="91"/>
        <end position="466"/>
    </location>
</feature>
<dbReference type="InterPro" id="IPR051680">
    <property type="entry name" value="ATP-dep_Glu-Cys_Ligase-2"/>
</dbReference>
<comment type="caution">
    <text evidence="2">The sequence shown here is derived from an EMBL/GenBank/DDBJ whole genome shotgun (WGS) entry which is preliminary data.</text>
</comment>
<dbReference type="PANTHER" id="PTHR34595:SF7">
    <property type="entry name" value="SLL1039 PROTEIN"/>
    <property type="match status" value="1"/>
</dbReference>
<dbReference type="Gene3D" id="3.30.1490.270">
    <property type="match status" value="1"/>
</dbReference>
<reference evidence="2 3" key="1">
    <citation type="submission" date="2020-02" db="EMBL/GenBank/DDBJ databases">
        <title>Genome sequences of Thiorhodococcus mannitoliphagus and Thiorhodococcus minor, purple sulfur photosynthetic bacteria in the gammaproteobacterial family, Chromatiaceae.</title>
        <authorList>
            <person name="Aviles F.A."/>
            <person name="Meyer T.E."/>
            <person name="Kyndt J.A."/>
        </authorList>
    </citation>
    <scope>NUCLEOTIDE SEQUENCE [LARGE SCALE GENOMIC DNA]</scope>
    <source>
        <strain evidence="2 3">DSM 11518</strain>
    </source>
</reference>
<evidence type="ECO:0000259" key="1">
    <source>
        <dbReference type="Pfam" id="PF14403"/>
    </source>
</evidence>
<dbReference type="SUPFAM" id="SSF56059">
    <property type="entry name" value="Glutathione synthetase ATP-binding domain-like"/>
    <property type="match status" value="1"/>
</dbReference>
<dbReference type="InterPro" id="IPR025841">
    <property type="entry name" value="CP_ATPgrasp_2"/>
</dbReference>
<dbReference type="Pfam" id="PF14403">
    <property type="entry name" value="CP_ATPgrasp_2"/>
    <property type="match status" value="1"/>
</dbReference>
<evidence type="ECO:0000313" key="3">
    <source>
        <dbReference type="Proteomes" id="UP000483379"/>
    </source>
</evidence>